<keyword evidence="1" id="KW-0472">Membrane</keyword>
<evidence type="ECO:0000313" key="4">
    <source>
        <dbReference type="Proteomes" id="UP001169063"/>
    </source>
</evidence>
<dbReference type="Proteomes" id="UP001169063">
    <property type="component" value="Unassembled WGS sequence"/>
</dbReference>
<keyword evidence="1" id="KW-1133">Transmembrane helix</keyword>
<dbReference type="RefSeq" id="WP_302109404.1">
    <property type="nucleotide sequence ID" value="NZ_JAUKTR010000002.1"/>
</dbReference>
<accession>A0ABT8SK91</accession>
<keyword evidence="1" id="KW-0812">Transmembrane</keyword>
<feature type="domain" description="Prepilin type IV endopeptidase peptidase" evidence="2">
    <location>
        <begin position="11"/>
        <end position="114"/>
    </location>
</feature>
<proteinExistence type="predicted"/>
<evidence type="ECO:0000259" key="2">
    <source>
        <dbReference type="Pfam" id="PF01478"/>
    </source>
</evidence>
<dbReference type="Pfam" id="PF01478">
    <property type="entry name" value="Peptidase_A24"/>
    <property type="match status" value="1"/>
</dbReference>
<dbReference type="EMBL" id="JAUKTR010000002">
    <property type="protein sequence ID" value="MDO1558975.1"/>
    <property type="molecule type" value="Genomic_DNA"/>
</dbReference>
<organism evidence="3 4">
    <name type="scientific">Peiella sedimenti</name>
    <dbReference type="NCBI Taxonomy" id="3061083"/>
    <lineage>
        <taxon>Bacteria</taxon>
        <taxon>Pseudomonadati</taxon>
        <taxon>Pseudomonadota</taxon>
        <taxon>Alphaproteobacteria</taxon>
        <taxon>Caulobacterales</taxon>
        <taxon>Caulobacteraceae</taxon>
        <taxon>Peiella</taxon>
    </lineage>
</organism>
<evidence type="ECO:0000256" key="1">
    <source>
        <dbReference type="SAM" id="Phobius"/>
    </source>
</evidence>
<feature type="transmembrane region" description="Helical" evidence="1">
    <location>
        <begin position="55"/>
        <end position="78"/>
    </location>
</feature>
<comment type="caution">
    <text evidence="3">The sequence shown here is derived from an EMBL/GenBank/DDBJ whole genome shotgun (WGS) entry which is preliminary data.</text>
</comment>
<feature type="transmembrane region" description="Helical" evidence="1">
    <location>
        <begin position="30"/>
        <end position="48"/>
    </location>
</feature>
<gene>
    <name evidence="3" type="ORF">Q0812_05985</name>
</gene>
<keyword evidence="4" id="KW-1185">Reference proteome</keyword>
<name>A0ABT8SK91_9CAUL</name>
<protein>
    <submittedName>
        <fullName evidence="3">Prepilin peptidase</fullName>
    </submittedName>
</protein>
<dbReference type="Gene3D" id="1.20.120.1220">
    <property type="match status" value="1"/>
</dbReference>
<sequence length="171" mass="18149">MDTVTLLFLSVLPAIAIAAALKDVTTMTIPNWMSAALIVLFFPTAWLVGLPFQQVLIHLGVAFVALLLGMGMFALRWLGGGDAKLMASTVLWLGLSGGGMFLLWTGVCGGLFCLSLIYARFHARPYVAGAPQWLGRLLEPKGDIPYGVAIAAGALIAYPASPLIETFIRGV</sequence>
<feature type="transmembrane region" description="Helical" evidence="1">
    <location>
        <begin position="90"/>
        <end position="118"/>
    </location>
</feature>
<evidence type="ECO:0000313" key="3">
    <source>
        <dbReference type="EMBL" id="MDO1558975.1"/>
    </source>
</evidence>
<dbReference type="InterPro" id="IPR000045">
    <property type="entry name" value="Prepilin_IV_endopep_pep"/>
</dbReference>
<reference evidence="3" key="1">
    <citation type="submission" date="2023-07" db="EMBL/GenBank/DDBJ databases">
        <title>Brevundimonas soil sp. nov., isolated from the soil of chemical plant.</title>
        <authorList>
            <person name="Wu N."/>
        </authorList>
    </citation>
    <scope>NUCLEOTIDE SEQUENCE</scope>
    <source>
        <strain evidence="3">XZ-24</strain>
    </source>
</reference>